<dbReference type="KEGG" id="bgp:BGL_2c12910"/>
<dbReference type="InterPro" id="IPR050983">
    <property type="entry name" value="GST_Omega/HSP26"/>
</dbReference>
<dbReference type="InterPro" id="IPR040079">
    <property type="entry name" value="Glutathione_S-Trfase"/>
</dbReference>
<name>A0A0B6S7Y0_BURPL</name>
<dbReference type="InterPro" id="IPR004045">
    <property type="entry name" value="Glutathione_S-Trfase_N"/>
</dbReference>
<protein>
    <submittedName>
        <fullName evidence="4">Glutathione S-transferase</fullName>
        <ecNumber evidence="4">2.5.1.18</ecNumber>
    </submittedName>
</protein>
<feature type="domain" description="GST N-terminal" evidence="2">
    <location>
        <begin position="14"/>
        <end position="98"/>
    </location>
</feature>
<dbReference type="InterPro" id="IPR036282">
    <property type="entry name" value="Glutathione-S-Trfase_C_sf"/>
</dbReference>
<evidence type="ECO:0000259" key="2">
    <source>
        <dbReference type="PROSITE" id="PS50404"/>
    </source>
</evidence>
<dbReference type="Pfam" id="PF00043">
    <property type="entry name" value="GST_C"/>
    <property type="match status" value="1"/>
</dbReference>
<evidence type="ECO:0000313" key="4">
    <source>
        <dbReference type="EMBL" id="AJK49360.1"/>
    </source>
</evidence>
<dbReference type="GO" id="GO:0004364">
    <property type="term" value="F:glutathione transferase activity"/>
    <property type="evidence" value="ECO:0007669"/>
    <property type="project" value="UniProtKB-EC"/>
</dbReference>
<feature type="domain" description="GST C-terminal" evidence="3">
    <location>
        <begin position="103"/>
        <end position="241"/>
    </location>
</feature>
<evidence type="ECO:0000259" key="3">
    <source>
        <dbReference type="PROSITE" id="PS50405"/>
    </source>
</evidence>
<dbReference type="InterPro" id="IPR010987">
    <property type="entry name" value="Glutathione-S-Trfase_C-like"/>
</dbReference>
<proteinExistence type="inferred from homology"/>
<dbReference type="Proteomes" id="UP000031838">
    <property type="component" value="Chromosome 2"/>
</dbReference>
<dbReference type="PROSITE" id="PS50404">
    <property type="entry name" value="GST_NTER"/>
    <property type="match status" value="1"/>
</dbReference>
<dbReference type="PANTHER" id="PTHR43968">
    <property type="match status" value="1"/>
</dbReference>
<dbReference type="EMBL" id="CP002581">
    <property type="protein sequence ID" value="AJK49360.1"/>
    <property type="molecule type" value="Genomic_DNA"/>
</dbReference>
<dbReference type="Gene3D" id="3.40.30.10">
    <property type="entry name" value="Glutaredoxin"/>
    <property type="match status" value="1"/>
</dbReference>
<dbReference type="GO" id="GO:0005737">
    <property type="term" value="C:cytoplasm"/>
    <property type="evidence" value="ECO:0007669"/>
    <property type="project" value="TreeGrafter"/>
</dbReference>
<dbReference type="InterPro" id="IPR036249">
    <property type="entry name" value="Thioredoxin-like_sf"/>
</dbReference>
<accession>A0A0B6S7Y0</accession>
<keyword evidence="4" id="KW-0808">Transferase</keyword>
<dbReference type="AlphaFoldDB" id="A0A0B6S7Y0"/>
<organism evidence="4 5">
    <name type="scientific">Burkholderia plantarii</name>
    <dbReference type="NCBI Taxonomy" id="41899"/>
    <lineage>
        <taxon>Bacteria</taxon>
        <taxon>Pseudomonadati</taxon>
        <taxon>Pseudomonadota</taxon>
        <taxon>Betaproteobacteria</taxon>
        <taxon>Burkholderiales</taxon>
        <taxon>Burkholderiaceae</taxon>
        <taxon>Burkholderia</taxon>
    </lineage>
</organism>
<reference evidence="4 5" key="2">
    <citation type="journal article" date="2016" name="Appl. Microbiol. Biotechnol.">
        <title>Mutations improving production and secretion of extracellular lipase by Burkholderia glumae PG1.</title>
        <authorList>
            <person name="Knapp A."/>
            <person name="Voget S."/>
            <person name="Gao R."/>
            <person name="Zaburannyi N."/>
            <person name="Krysciak D."/>
            <person name="Breuer M."/>
            <person name="Hauer B."/>
            <person name="Streit W.R."/>
            <person name="Muller R."/>
            <person name="Daniel R."/>
            <person name="Jaeger K.E."/>
        </authorList>
    </citation>
    <scope>NUCLEOTIDE SEQUENCE [LARGE SCALE GENOMIC DNA]</scope>
    <source>
        <strain evidence="4 5">PG1</strain>
    </source>
</reference>
<dbReference type="CDD" id="cd03051">
    <property type="entry name" value="GST_N_GTT2_like"/>
    <property type="match status" value="1"/>
</dbReference>
<dbReference type="InterPro" id="IPR034345">
    <property type="entry name" value="Gtt2-like_N"/>
</dbReference>
<dbReference type="SUPFAM" id="SSF52833">
    <property type="entry name" value="Thioredoxin-like"/>
    <property type="match status" value="1"/>
</dbReference>
<dbReference type="SFLD" id="SFLDG00358">
    <property type="entry name" value="Main_(cytGST)"/>
    <property type="match status" value="1"/>
</dbReference>
<dbReference type="Gene3D" id="1.20.1050.10">
    <property type="match status" value="1"/>
</dbReference>
<gene>
    <name evidence="4" type="ORF">BGL_2c12910</name>
</gene>
<dbReference type="PROSITE" id="PS50405">
    <property type="entry name" value="GST_CTER"/>
    <property type="match status" value="1"/>
</dbReference>
<keyword evidence="5" id="KW-1185">Reference proteome</keyword>
<dbReference type="Pfam" id="PF02798">
    <property type="entry name" value="GST_N"/>
    <property type="match status" value="1"/>
</dbReference>
<evidence type="ECO:0000256" key="1">
    <source>
        <dbReference type="RuleBase" id="RU003494"/>
    </source>
</evidence>
<comment type="similarity">
    <text evidence="1">Belongs to the GST superfamily.</text>
</comment>
<dbReference type="HOGENOM" id="CLU_011226_6_3_4"/>
<sequence length="252" mass="27773">MRSAHESPHRNPGAEVKIYDSEGAPNAARIRIVLAAKGLEPCVEFVPVDLLSAGQKQDGYLAKNPIGKIPLLELDDGLVISESTAITEYLDNLDGRPLLTGTTPREKALIHMMQRRVEQLLLEPIDDYFHYGTPGLGRALAPWRMPDWPGRGEWGKRRGEAALRGLRYWDGVLRERAFLAGDTFSMADITLYAALLFLPFTGLQIAPELSALTAWQAKVDALPAVRSRSGQSPSARDIERFTAEWEAAARAG</sequence>
<dbReference type="PANTHER" id="PTHR43968:SF6">
    <property type="entry name" value="GLUTATHIONE S-TRANSFERASE OMEGA"/>
    <property type="match status" value="1"/>
</dbReference>
<dbReference type="SFLD" id="SFLDS00019">
    <property type="entry name" value="Glutathione_Transferase_(cytos"/>
    <property type="match status" value="1"/>
</dbReference>
<reference evidence="5" key="1">
    <citation type="submission" date="2011-03" db="EMBL/GenBank/DDBJ databases">
        <authorList>
            <person name="Voget S."/>
            <person name="Streit W.R."/>
            <person name="Jaeger K.E."/>
            <person name="Daniel R."/>
        </authorList>
    </citation>
    <scope>NUCLEOTIDE SEQUENCE [LARGE SCALE GENOMIC DNA]</scope>
    <source>
        <strain evidence="5">PG1</strain>
    </source>
</reference>
<dbReference type="SUPFAM" id="SSF47616">
    <property type="entry name" value="GST C-terminal domain-like"/>
    <property type="match status" value="1"/>
</dbReference>
<dbReference type="EC" id="2.5.1.18" evidence="4"/>
<dbReference type="InterPro" id="IPR004046">
    <property type="entry name" value="GST_C"/>
</dbReference>
<evidence type="ECO:0000313" key="5">
    <source>
        <dbReference type="Proteomes" id="UP000031838"/>
    </source>
</evidence>